<sequence>MVPLVKKQMSIDEKVLEDEEDEGFGDSTKTIKRGQGSHLARSVSLKLSPRVDLPKPLGTTTEKSCSTPSLPTAPLLRQSSTSSLRFKVSPSTFLKPANIAPLVVPAPPPVTQVVHTDLSEPSTSKAGEEPEIKTTMQKSALRKPSVIFNIRDDSLPDYRRRKIKFSGLNVHYFDRRQGESTVPTEGDVSLDMHNKHHSHRYFPLSSGKRPQLNLSFYEDDELSEDEVIYPDEDRDYDEYASAKTIPRINQRHRIKLLKKSGVKVEKNAMAIDYLRSMRSVCGCSCENGVCLPDTCECALGGINCQVDGGEYPTIPCNCFAETCTNPEGRIFYDPEAVHQFRHRTIMNWRASQKSGISGSPVVKKFVDSDDEEEVNKPKSWLLKKAIPIKLEESPTKYPVTPVYTRRSRSSLSDIRESTSEGSTSIAHSTSLSERIKELHHLDNEVCVEEEKETYIDKDETVCETDITFQEIFVRQEGVEINNDAELLESALSPVKTTLVV</sequence>
<dbReference type="eggNOG" id="KOG3813">
    <property type="taxonomic scope" value="Eukaryota"/>
</dbReference>
<dbReference type="HOGENOM" id="CLU_544270_0_0_1"/>
<proteinExistence type="inferred from homology"/>
<accession>G0NLF4</accession>
<evidence type="ECO:0000256" key="8">
    <source>
        <dbReference type="ARBA" id="ARBA00023242"/>
    </source>
</evidence>
<evidence type="ECO:0000256" key="9">
    <source>
        <dbReference type="SAM" id="MobiDB-lite"/>
    </source>
</evidence>
<dbReference type="InterPro" id="IPR031972">
    <property type="entry name" value="CSRNP_N"/>
</dbReference>
<dbReference type="PANTHER" id="PTHR13580:SF9">
    <property type="entry name" value="AXIN1 UP-REGULATED 1, ISOFORM A"/>
    <property type="match status" value="1"/>
</dbReference>
<evidence type="ECO:0000256" key="5">
    <source>
        <dbReference type="ARBA" id="ARBA00023125"/>
    </source>
</evidence>
<evidence type="ECO:0000256" key="2">
    <source>
        <dbReference type="ARBA" id="ARBA00008548"/>
    </source>
</evidence>
<evidence type="ECO:0000313" key="12">
    <source>
        <dbReference type="Proteomes" id="UP000008068"/>
    </source>
</evidence>
<dbReference type="InParanoid" id="G0NLF4"/>
<evidence type="ECO:0000313" key="11">
    <source>
        <dbReference type="EMBL" id="EGT33422.1"/>
    </source>
</evidence>
<evidence type="ECO:0000256" key="7">
    <source>
        <dbReference type="ARBA" id="ARBA00023163"/>
    </source>
</evidence>
<feature type="domain" description="Cysteine/serine-rich nuclear protein N-terminal" evidence="10">
    <location>
        <begin position="219"/>
        <end position="349"/>
    </location>
</feature>
<organism evidence="12">
    <name type="scientific">Caenorhabditis brenneri</name>
    <name type="common">Nematode worm</name>
    <dbReference type="NCBI Taxonomy" id="135651"/>
    <lineage>
        <taxon>Eukaryota</taxon>
        <taxon>Metazoa</taxon>
        <taxon>Ecdysozoa</taxon>
        <taxon>Nematoda</taxon>
        <taxon>Chromadorea</taxon>
        <taxon>Rhabditida</taxon>
        <taxon>Rhabditina</taxon>
        <taxon>Rhabditomorpha</taxon>
        <taxon>Rhabditoidea</taxon>
        <taxon>Rhabditidae</taxon>
        <taxon>Peloderinae</taxon>
        <taxon>Caenorhabditis</taxon>
    </lineage>
</organism>
<dbReference type="OrthoDB" id="5946974at2759"/>
<comment type="similarity">
    <text evidence="2">Belongs to the AXUD1 family.</text>
</comment>
<keyword evidence="8" id="KW-0539">Nucleus</keyword>
<comment type="subcellular location">
    <subcellularLocation>
        <location evidence="1">Nucleus</location>
    </subcellularLocation>
</comment>
<feature type="compositionally biased region" description="Polar residues" evidence="9">
    <location>
        <begin position="419"/>
        <end position="428"/>
    </location>
</feature>
<keyword evidence="3" id="KW-0053">Apoptosis</keyword>
<feature type="domain" description="Cysteine/serine-rich nuclear protein N-terminal" evidence="10">
    <location>
        <begin position="159"/>
        <end position="206"/>
    </location>
</feature>
<evidence type="ECO:0000256" key="3">
    <source>
        <dbReference type="ARBA" id="ARBA00022703"/>
    </source>
</evidence>
<evidence type="ECO:0000259" key="10">
    <source>
        <dbReference type="Pfam" id="PF16019"/>
    </source>
</evidence>
<protein>
    <recommendedName>
        <fullName evidence="10">Cysteine/serine-rich nuclear protein N-terminal domain-containing protein</fullName>
    </recommendedName>
</protein>
<dbReference type="FunCoup" id="G0NLF4">
    <property type="interactions" value="1367"/>
</dbReference>
<keyword evidence="4" id="KW-0805">Transcription regulation</keyword>
<dbReference type="PRINTS" id="PR02031">
    <property type="entry name" value="CYSSERRICHNP"/>
</dbReference>
<dbReference type="InterPro" id="IPR023260">
    <property type="entry name" value="Cys/Ser-rich_nuc_prot"/>
</dbReference>
<dbReference type="EMBL" id="GL379905">
    <property type="protein sequence ID" value="EGT33422.1"/>
    <property type="molecule type" value="Genomic_DNA"/>
</dbReference>
<keyword evidence="6" id="KW-0010">Activator</keyword>
<dbReference type="Proteomes" id="UP000008068">
    <property type="component" value="Unassembled WGS sequence"/>
</dbReference>
<evidence type="ECO:0000256" key="1">
    <source>
        <dbReference type="ARBA" id="ARBA00004123"/>
    </source>
</evidence>
<feature type="compositionally biased region" description="Polar residues" evidence="9">
    <location>
        <begin position="58"/>
        <end position="70"/>
    </location>
</feature>
<evidence type="ECO:0000256" key="6">
    <source>
        <dbReference type="ARBA" id="ARBA00023159"/>
    </source>
</evidence>
<name>G0NLF4_CAEBE</name>
<feature type="region of interest" description="Disordered" evidence="9">
    <location>
        <begin position="408"/>
        <end position="428"/>
    </location>
</feature>
<keyword evidence="5" id="KW-0238">DNA-binding</keyword>
<dbReference type="Pfam" id="PF16019">
    <property type="entry name" value="CSRNP_N"/>
    <property type="match status" value="2"/>
</dbReference>
<dbReference type="GO" id="GO:0000981">
    <property type="term" value="F:DNA-binding transcription factor activity, RNA polymerase II-specific"/>
    <property type="evidence" value="ECO:0007669"/>
    <property type="project" value="TreeGrafter"/>
</dbReference>
<dbReference type="AlphaFoldDB" id="G0NLF4"/>
<feature type="region of interest" description="Disordered" evidence="9">
    <location>
        <begin position="119"/>
        <end position="138"/>
    </location>
</feature>
<dbReference type="GO" id="GO:0043565">
    <property type="term" value="F:sequence-specific DNA binding"/>
    <property type="evidence" value="ECO:0007669"/>
    <property type="project" value="TreeGrafter"/>
</dbReference>
<gene>
    <name evidence="11" type="ORF">CAEBREN_17273</name>
</gene>
<feature type="compositionally biased region" description="Acidic residues" evidence="9">
    <location>
        <begin position="15"/>
        <end position="24"/>
    </location>
</feature>
<evidence type="ECO:0000256" key="4">
    <source>
        <dbReference type="ARBA" id="ARBA00023015"/>
    </source>
</evidence>
<keyword evidence="7" id="KW-0804">Transcription</keyword>
<keyword evidence="12" id="KW-1185">Reference proteome</keyword>
<dbReference type="OMA" id="FRHRTIM"/>
<dbReference type="GO" id="GO:0006915">
    <property type="term" value="P:apoptotic process"/>
    <property type="evidence" value="ECO:0007669"/>
    <property type="project" value="UniProtKB-KW"/>
</dbReference>
<dbReference type="PANTHER" id="PTHR13580">
    <property type="entry name" value="TGF-BETA INDUCED APOPTOSIS PROTEIN"/>
    <property type="match status" value="1"/>
</dbReference>
<reference evidence="12" key="1">
    <citation type="submission" date="2011-07" db="EMBL/GenBank/DDBJ databases">
        <authorList>
            <consortium name="Caenorhabditis brenneri Sequencing and Analysis Consortium"/>
            <person name="Wilson R.K."/>
        </authorList>
    </citation>
    <scope>NUCLEOTIDE SEQUENCE [LARGE SCALE GENOMIC DNA]</scope>
    <source>
        <strain evidence="12">PB2801</strain>
    </source>
</reference>
<dbReference type="GO" id="GO:0005634">
    <property type="term" value="C:nucleus"/>
    <property type="evidence" value="ECO:0007669"/>
    <property type="project" value="UniProtKB-SubCell"/>
</dbReference>
<feature type="region of interest" description="Disordered" evidence="9">
    <location>
        <begin position="1"/>
        <end position="75"/>
    </location>
</feature>